<dbReference type="InterPro" id="IPR027417">
    <property type="entry name" value="P-loop_NTPase"/>
</dbReference>
<dbReference type="PIRSF" id="PIRSF003092">
    <property type="entry name" value="MinD"/>
    <property type="match status" value="1"/>
</dbReference>
<dbReference type="GO" id="GO:0016887">
    <property type="term" value="F:ATP hydrolysis activity"/>
    <property type="evidence" value="ECO:0007669"/>
    <property type="project" value="TreeGrafter"/>
</dbReference>
<dbReference type="GO" id="GO:0005829">
    <property type="term" value="C:cytosol"/>
    <property type="evidence" value="ECO:0007669"/>
    <property type="project" value="TreeGrafter"/>
</dbReference>
<dbReference type="GO" id="GO:0051782">
    <property type="term" value="P:negative regulation of cell division"/>
    <property type="evidence" value="ECO:0007669"/>
    <property type="project" value="TreeGrafter"/>
</dbReference>
<evidence type="ECO:0000313" key="4">
    <source>
        <dbReference type="EMBL" id="SEK70791.1"/>
    </source>
</evidence>
<dbReference type="SUPFAM" id="SSF52540">
    <property type="entry name" value="P-loop containing nucleoside triphosphate hydrolases"/>
    <property type="match status" value="1"/>
</dbReference>
<proteinExistence type="predicted"/>
<dbReference type="Pfam" id="PF13614">
    <property type="entry name" value="AAA_31"/>
    <property type="match status" value="1"/>
</dbReference>
<dbReference type="PANTHER" id="PTHR43384">
    <property type="entry name" value="SEPTUM SITE-DETERMINING PROTEIN MIND HOMOLOG, CHLOROPLASTIC-RELATED"/>
    <property type="match status" value="1"/>
</dbReference>
<dbReference type="Proteomes" id="UP000198620">
    <property type="component" value="Unassembled WGS sequence"/>
</dbReference>
<gene>
    <name evidence="4" type="ORF">SAMN05216387_102416</name>
</gene>
<dbReference type="InterPro" id="IPR025501">
    <property type="entry name" value="MinD_FleN"/>
</dbReference>
<dbReference type="InterPro" id="IPR025669">
    <property type="entry name" value="AAA_dom"/>
</dbReference>
<dbReference type="InterPro" id="IPR050625">
    <property type="entry name" value="ParA/MinD_ATPase"/>
</dbReference>
<evidence type="ECO:0000256" key="2">
    <source>
        <dbReference type="ARBA" id="ARBA00022840"/>
    </source>
</evidence>
<accession>A0A1H7J7S4</accession>
<dbReference type="GO" id="GO:0005524">
    <property type="term" value="F:ATP binding"/>
    <property type="evidence" value="ECO:0007669"/>
    <property type="project" value="UniProtKB-KW"/>
</dbReference>
<sequence length="298" mass="32230">MTDPIHDQAEGLRRLLVQDFVRIVTITSGNAGTGKTTTVINLAAFLTRNGKNVLVIDENVGANNLSATLGISAHRDLLDVIRRDKTLDQVIISRGEGLHILPAGRGMRVLDKLSAGDRAHLIGCFARLAQPMDVVLIDAAPRRSSRLLPLNFTGHELLIVVSPEPNSITSAYALIKHINSQHQGKQRFHILVNKTGIKAEAQIIFDNMASAAMQYLDVSLDFMGAIPSDDKLCLGRAVAEAFPVAASAAAFRCAAESLTNWPCQEGESPRLERFIQCLLQSNQGNQSSRASAMTAGSW</sequence>
<keyword evidence="4" id="KW-0966">Cell projection</keyword>
<dbReference type="AlphaFoldDB" id="A0A1H7J7S4"/>
<dbReference type="Gene3D" id="3.40.50.300">
    <property type="entry name" value="P-loop containing nucleotide triphosphate hydrolases"/>
    <property type="match status" value="1"/>
</dbReference>
<dbReference type="RefSeq" id="WP_177171761.1">
    <property type="nucleotide sequence ID" value="NZ_FOBH01000002.1"/>
</dbReference>
<keyword evidence="2" id="KW-0067">ATP-binding</keyword>
<feature type="domain" description="AAA" evidence="3">
    <location>
        <begin position="22"/>
        <end position="183"/>
    </location>
</feature>
<protein>
    <submittedName>
        <fullName evidence="4">Flagellar biosynthesis protein FlhG</fullName>
    </submittedName>
</protein>
<keyword evidence="5" id="KW-1185">Reference proteome</keyword>
<dbReference type="GO" id="GO:0009898">
    <property type="term" value="C:cytoplasmic side of plasma membrane"/>
    <property type="evidence" value="ECO:0007669"/>
    <property type="project" value="TreeGrafter"/>
</dbReference>
<dbReference type="EMBL" id="FOBH01000002">
    <property type="protein sequence ID" value="SEK70791.1"/>
    <property type="molecule type" value="Genomic_DNA"/>
</dbReference>
<keyword evidence="4" id="KW-0969">Cilium</keyword>
<evidence type="ECO:0000259" key="3">
    <source>
        <dbReference type="Pfam" id="PF13614"/>
    </source>
</evidence>
<evidence type="ECO:0000256" key="1">
    <source>
        <dbReference type="ARBA" id="ARBA00022741"/>
    </source>
</evidence>
<dbReference type="PANTHER" id="PTHR43384:SF4">
    <property type="entry name" value="CELLULOSE BIOSYNTHESIS PROTEIN BCSQ-RELATED"/>
    <property type="match status" value="1"/>
</dbReference>
<keyword evidence="4" id="KW-0282">Flagellum</keyword>
<dbReference type="STRING" id="1233.SAMN05216387_102416"/>
<evidence type="ECO:0000313" key="5">
    <source>
        <dbReference type="Proteomes" id="UP000198620"/>
    </source>
</evidence>
<keyword evidence="1" id="KW-0547">Nucleotide-binding</keyword>
<reference evidence="4 5" key="1">
    <citation type="submission" date="2016-10" db="EMBL/GenBank/DDBJ databases">
        <authorList>
            <person name="de Groot N.N."/>
        </authorList>
    </citation>
    <scope>NUCLEOTIDE SEQUENCE [LARGE SCALE GENOMIC DNA]</scope>
    <source>
        <strain evidence="4 5">Nv1</strain>
    </source>
</reference>
<organism evidence="4 5">
    <name type="scientific">Nitrosovibrio tenuis</name>
    <dbReference type="NCBI Taxonomy" id="1233"/>
    <lineage>
        <taxon>Bacteria</taxon>
        <taxon>Pseudomonadati</taxon>
        <taxon>Pseudomonadota</taxon>
        <taxon>Betaproteobacteria</taxon>
        <taxon>Nitrosomonadales</taxon>
        <taxon>Nitrosomonadaceae</taxon>
        <taxon>Nitrosovibrio</taxon>
    </lineage>
</organism>
<name>A0A1H7J7S4_9PROT</name>